<keyword evidence="1" id="KW-0560">Oxidoreductase</keyword>
<gene>
    <name evidence="3" type="ORF">EDC27_0298</name>
</gene>
<evidence type="ECO:0000256" key="1">
    <source>
        <dbReference type="ARBA" id="ARBA00023002"/>
    </source>
</evidence>
<name>A0A3N1VJQ9_9BACT</name>
<dbReference type="InterPro" id="IPR051626">
    <property type="entry name" value="Oxidoreductase_gamma_subunit"/>
</dbReference>
<reference evidence="3 4" key="1">
    <citation type="submission" date="2018-11" db="EMBL/GenBank/DDBJ databases">
        <title>Genomic Encyclopedia of Type Strains, Phase IV (KMG-IV): sequencing the most valuable type-strain genomes for metagenomic binning, comparative biology and taxonomic classification.</title>
        <authorList>
            <person name="Goeker M."/>
        </authorList>
    </citation>
    <scope>NUCLEOTIDE SEQUENCE [LARGE SCALE GENOMIC DNA]</scope>
    <source>
        <strain evidence="3 4">DSM 22027</strain>
    </source>
</reference>
<protein>
    <submittedName>
        <fullName evidence="3">Pyruvate ferredoxin oxidoreductase gamma subunit</fullName>
    </submittedName>
</protein>
<dbReference type="Gene3D" id="3.40.920.10">
    <property type="entry name" value="Pyruvate-ferredoxin oxidoreductase, PFOR, domain III"/>
    <property type="match status" value="1"/>
</dbReference>
<feature type="domain" description="Pyruvate/ketoisovalerate oxidoreductase catalytic" evidence="2">
    <location>
        <begin position="15"/>
        <end position="184"/>
    </location>
</feature>
<dbReference type="AlphaFoldDB" id="A0A3N1VJQ9"/>
<dbReference type="PANTHER" id="PTHR43366">
    <property type="entry name" value="PYRUVATE SYNTHASE SUBUNIT PORC"/>
    <property type="match status" value="1"/>
</dbReference>
<dbReference type="OrthoDB" id="9794954at2"/>
<accession>A0A3N1VJQ9</accession>
<proteinExistence type="predicted"/>
<dbReference type="Proteomes" id="UP000276223">
    <property type="component" value="Unassembled WGS sequence"/>
</dbReference>
<organism evidence="3 4">
    <name type="scientific">Desulfosoma caldarium</name>
    <dbReference type="NCBI Taxonomy" id="610254"/>
    <lineage>
        <taxon>Bacteria</taxon>
        <taxon>Pseudomonadati</taxon>
        <taxon>Thermodesulfobacteriota</taxon>
        <taxon>Syntrophobacteria</taxon>
        <taxon>Syntrophobacterales</taxon>
        <taxon>Syntrophobacteraceae</taxon>
        <taxon>Desulfosoma</taxon>
    </lineage>
</organism>
<comment type="caution">
    <text evidence="3">The sequence shown here is derived from an EMBL/GenBank/DDBJ whole genome shotgun (WGS) entry which is preliminary data.</text>
</comment>
<dbReference type="EMBL" id="RJVA01000009">
    <property type="protein sequence ID" value="ROR03043.1"/>
    <property type="molecule type" value="Genomic_DNA"/>
</dbReference>
<dbReference type="NCBIfam" id="TIGR02175">
    <property type="entry name" value="PorC_KorC"/>
    <property type="match status" value="1"/>
</dbReference>
<dbReference type="GO" id="GO:0016625">
    <property type="term" value="F:oxidoreductase activity, acting on the aldehyde or oxo group of donors, iron-sulfur protein as acceptor"/>
    <property type="evidence" value="ECO:0007669"/>
    <property type="project" value="InterPro"/>
</dbReference>
<evidence type="ECO:0000313" key="4">
    <source>
        <dbReference type="Proteomes" id="UP000276223"/>
    </source>
</evidence>
<keyword evidence="4" id="KW-1185">Reference proteome</keyword>
<keyword evidence="3" id="KW-0670">Pyruvate</keyword>
<evidence type="ECO:0000313" key="3">
    <source>
        <dbReference type="EMBL" id="ROR03043.1"/>
    </source>
</evidence>
<dbReference type="SUPFAM" id="SSF53323">
    <property type="entry name" value="Pyruvate-ferredoxin oxidoreductase, PFOR, domain III"/>
    <property type="match status" value="1"/>
</dbReference>
<dbReference type="InterPro" id="IPR011894">
    <property type="entry name" value="PorC_KorC"/>
</dbReference>
<dbReference type="RefSeq" id="WP_123288842.1">
    <property type="nucleotide sequence ID" value="NZ_RJVA01000009.1"/>
</dbReference>
<dbReference type="InterPro" id="IPR002869">
    <property type="entry name" value="Pyrv_flavodox_OxRed_cen"/>
</dbReference>
<sequence length="198" mass="21298">MSKRKNIQVRWHGRGGQGAVTAAMILAEAAFEEGYRGVTAAPFFGAERRGAPVIATNRFSWRPIRTYSLVVQPDIVVVLDETLLDVVDVTAGLASEGLVLINTAKKPEDFQFRHAFTVATTNAEACAQEAGLMVSGAVISNTAILGGFARASGLVSLESLEKALAHHFHGEALERNRQGARLAHERTNILGECRLECA</sequence>
<dbReference type="InterPro" id="IPR019752">
    <property type="entry name" value="Pyrv/ketoisovalerate_OxRed_cat"/>
</dbReference>
<dbReference type="Pfam" id="PF01558">
    <property type="entry name" value="POR"/>
    <property type="match status" value="1"/>
</dbReference>
<dbReference type="PANTHER" id="PTHR43366:SF1">
    <property type="entry name" value="PYRUVATE SYNTHASE SUBUNIT PORC"/>
    <property type="match status" value="1"/>
</dbReference>
<evidence type="ECO:0000259" key="2">
    <source>
        <dbReference type="Pfam" id="PF01558"/>
    </source>
</evidence>